<dbReference type="Pfam" id="PF00392">
    <property type="entry name" value="GntR"/>
    <property type="match status" value="1"/>
</dbReference>
<dbReference type="OrthoDB" id="9808770at2"/>
<dbReference type="SMART" id="SM00345">
    <property type="entry name" value="HTH_GNTR"/>
    <property type="match status" value="1"/>
</dbReference>
<evidence type="ECO:0000259" key="8">
    <source>
        <dbReference type="PROSITE" id="PS50949"/>
    </source>
</evidence>
<keyword evidence="3 9" id="KW-0032">Aminotransferase</keyword>
<dbReference type="Pfam" id="PF00155">
    <property type="entry name" value="Aminotran_1_2"/>
    <property type="match status" value="1"/>
</dbReference>
<keyword evidence="6" id="KW-0238">DNA-binding</keyword>
<sequence length="505" mass="57221">MMQLPKLDEHDSVPVYIQLSDHIKREIFRGELVEHSCLPSVRKWAELLGISTTPVEAAYQQLIAEGYVYSQPRRGYRVRAVVEGYHDMLLGKSDIHTAGNEKGVKHISMINRQDQPGSREVSQDLQSLRPVTNVTYDFHMSHNDFSLFPYGKWQQYANRVWREESKDLLFYGNPQGEWGLRNEIAAYLGQFRGVRCTPEQIVIGAEQHLLMSLLTQTMLRKGGVRSIVVENPGYRLLPGTFRNYGYEIIPISLDSEGINLDELDQADVSLAGVSPSHQFPMGMPMPISRRLALLDWAECSGAYLIEDDYDGEFRYSGRPISSMQGLRENAPVIYMGGFSQVLAPAFCVHYMVLPKELVPHFGEVYRTVLFEQSASRLHQRTLELFMREGELGKHIRKMRNLYKRKHDLTVQAIQQHFGDQPGMEIKGEHAGFHLVLRLINPNPADNMVAKALEMGIRVASAEYLWADGSAPADGKREFIIGFAGIEAENIEPGIAALARVWETIC</sequence>
<dbReference type="Gene3D" id="1.10.10.10">
    <property type="entry name" value="Winged helix-like DNA-binding domain superfamily/Winged helix DNA-binding domain"/>
    <property type="match status" value="1"/>
</dbReference>
<evidence type="ECO:0000256" key="3">
    <source>
        <dbReference type="ARBA" id="ARBA00022576"/>
    </source>
</evidence>
<dbReference type="InterPro" id="IPR015421">
    <property type="entry name" value="PyrdxlP-dep_Trfase_major"/>
</dbReference>
<dbReference type="RefSeq" id="WP_123064106.1">
    <property type="nucleotide sequence ID" value="NZ_RIAS01000004.1"/>
</dbReference>
<dbReference type="InterPro" id="IPR036388">
    <property type="entry name" value="WH-like_DNA-bd_sf"/>
</dbReference>
<evidence type="ECO:0000256" key="6">
    <source>
        <dbReference type="ARBA" id="ARBA00023125"/>
    </source>
</evidence>
<feature type="domain" description="HTH gntR-type" evidence="8">
    <location>
        <begin position="13"/>
        <end position="81"/>
    </location>
</feature>
<gene>
    <name evidence="9" type="ORF">EC604_10415</name>
</gene>
<dbReference type="GO" id="GO:0003700">
    <property type="term" value="F:DNA-binding transcription factor activity"/>
    <property type="evidence" value="ECO:0007669"/>
    <property type="project" value="InterPro"/>
</dbReference>
<organism evidence="9 10">
    <name type="scientific">Paenibacillus amylolyticus</name>
    <dbReference type="NCBI Taxonomy" id="1451"/>
    <lineage>
        <taxon>Bacteria</taxon>
        <taxon>Bacillati</taxon>
        <taxon>Bacillota</taxon>
        <taxon>Bacilli</taxon>
        <taxon>Bacillales</taxon>
        <taxon>Paenibacillaceae</taxon>
        <taxon>Paenibacillus</taxon>
    </lineage>
</organism>
<evidence type="ECO:0000313" key="9">
    <source>
        <dbReference type="EMBL" id="KAA8784264.1"/>
    </source>
</evidence>
<dbReference type="AlphaFoldDB" id="A0A5M9WRK4"/>
<evidence type="ECO:0000256" key="2">
    <source>
        <dbReference type="ARBA" id="ARBA00005384"/>
    </source>
</evidence>
<dbReference type="Gene3D" id="3.40.640.10">
    <property type="entry name" value="Type I PLP-dependent aspartate aminotransferase-like (Major domain)"/>
    <property type="match status" value="1"/>
</dbReference>
<dbReference type="InterPro" id="IPR051446">
    <property type="entry name" value="HTH_trans_reg/aminotransferase"/>
</dbReference>
<accession>A0A5M9WRK4</accession>
<comment type="similarity">
    <text evidence="2">In the C-terminal section; belongs to the class-I pyridoxal-phosphate-dependent aminotransferase family.</text>
</comment>
<evidence type="ECO:0000256" key="1">
    <source>
        <dbReference type="ARBA" id="ARBA00001933"/>
    </source>
</evidence>
<dbReference type="CDD" id="cd07377">
    <property type="entry name" value="WHTH_GntR"/>
    <property type="match status" value="1"/>
</dbReference>
<dbReference type="PANTHER" id="PTHR46577">
    <property type="entry name" value="HTH-TYPE TRANSCRIPTIONAL REGULATORY PROTEIN GABR"/>
    <property type="match status" value="1"/>
</dbReference>
<protein>
    <submittedName>
        <fullName evidence="9">PLP-dependent aminotransferase family protein</fullName>
    </submittedName>
</protein>
<comment type="cofactor">
    <cofactor evidence="1">
        <name>pyridoxal 5'-phosphate</name>
        <dbReference type="ChEBI" id="CHEBI:597326"/>
    </cofactor>
</comment>
<keyword evidence="7" id="KW-0804">Transcription</keyword>
<dbReference type="InterPro" id="IPR015424">
    <property type="entry name" value="PyrdxlP-dep_Trfase"/>
</dbReference>
<dbReference type="PANTHER" id="PTHR46577:SF1">
    <property type="entry name" value="HTH-TYPE TRANSCRIPTIONAL REGULATORY PROTEIN GABR"/>
    <property type="match status" value="1"/>
</dbReference>
<dbReference type="InterPro" id="IPR036390">
    <property type="entry name" value="WH_DNA-bd_sf"/>
</dbReference>
<dbReference type="InterPro" id="IPR004839">
    <property type="entry name" value="Aminotransferase_I/II_large"/>
</dbReference>
<dbReference type="PROSITE" id="PS50949">
    <property type="entry name" value="HTH_GNTR"/>
    <property type="match status" value="1"/>
</dbReference>
<dbReference type="GO" id="GO:0008483">
    <property type="term" value="F:transaminase activity"/>
    <property type="evidence" value="ECO:0007669"/>
    <property type="project" value="UniProtKB-KW"/>
</dbReference>
<keyword evidence="9" id="KW-0808">Transferase</keyword>
<evidence type="ECO:0000256" key="5">
    <source>
        <dbReference type="ARBA" id="ARBA00023015"/>
    </source>
</evidence>
<dbReference type="CDD" id="cd00609">
    <property type="entry name" value="AAT_like"/>
    <property type="match status" value="1"/>
</dbReference>
<dbReference type="GO" id="GO:0003677">
    <property type="term" value="F:DNA binding"/>
    <property type="evidence" value="ECO:0007669"/>
    <property type="project" value="UniProtKB-KW"/>
</dbReference>
<dbReference type="SUPFAM" id="SSF46785">
    <property type="entry name" value="Winged helix' DNA-binding domain"/>
    <property type="match status" value="1"/>
</dbReference>
<evidence type="ECO:0000256" key="7">
    <source>
        <dbReference type="ARBA" id="ARBA00023163"/>
    </source>
</evidence>
<keyword evidence="5" id="KW-0805">Transcription regulation</keyword>
<proteinExistence type="inferred from homology"/>
<dbReference type="GO" id="GO:0030170">
    <property type="term" value="F:pyridoxal phosphate binding"/>
    <property type="evidence" value="ECO:0007669"/>
    <property type="project" value="InterPro"/>
</dbReference>
<dbReference type="Proteomes" id="UP000323664">
    <property type="component" value="Unassembled WGS sequence"/>
</dbReference>
<name>A0A5M9WRK4_PAEAM</name>
<dbReference type="EMBL" id="RIAS01000004">
    <property type="protein sequence ID" value="KAA8784264.1"/>
    <property type="molecule type" value="Genomic_DNA"/>
</dbReference>
<evidence type="ECO:0000313" key="10">
    <source>
        <dbReference type="Proteomes" id="UP000323664"/>
    </source>
</evidence>
<dbReference type="SUPFAM" id="SSF53383">
    <property type="entry name" value="PLP-dependent transferases"/>
    <property type="match status" value="1"/>
</dbReference>
<dbReference type="InterPro" id="IPR000524">
    <property type="entry name" value="Tscrpt_reg_HTH_GntR"/>
</dbReference>
<reference evidence="9 10" key="1">
    <citation type="journal article" date="2019" name="J. Ind. Microbiol. Biotechnol.">
        <title>Paenibacillus amylolyticus 27C64 has a diverse set of carbohydrate-active enzymes and complete pectin deconstruction system.</title>
        <authorList>
            <person name="Keggi C."/>
            <person name="Doran-Peterson J."/>
        </authorList>
    </citation>
    <scope>NUCLEOTIDE SEQUENCE [LARGE SCALE GENOMIC DNA]</scope>
    <source>
        <strain evidence="9 10">27C64</strain>
    </source>
</reference>
<keyword evidence="4" id="KW-0663">Pyridoxal phosphate</keyword>
<comment type="caution">
    <text evidence="9">The sequence shown here is derived from an EMBL/GenBank/DDBJ whole genome shotgun (WGS) entry which is preliminary data.</text>
</comment>
<evidence type="ECO:0000256" key="4">
    <source>
        <dbReference type="ARBA" id="ARBA00022898"/>
    </source>
</evidence>